<dbReference type="RefSeq" id="WP_394488857.1">
    <property type="nucleotide sequence ID" value="NZ_JBIGIA010000010.1"/>
</dbReference>
<dbReference type="SUPFAM" id="SSF52317">
    <property type="entry name" value="Class I glutamine amidotransferase-like"/>
    <property type="match status" value="1"/>
</dbReference>
<evidence type="ECO:0000259" key="1">
    <source>
        <dbReference type="Pfam" id="PF00117"/>
    </source>
</evidence>
<dbReference type="InterPro" id="IPR017926">
    <property type="entry name" value="GATASE"/>
</dbReference>
<feature type="domain" description="Glutamine amidotransferase" evidence="1">
    <location>
        <begin position="18"/>
        <end position="175"/>
    </location>
</feature>
<dbReference type="InterPro" id="IPR029062">
    <property type="entry name" value="Class_I_gatase-like"/>
</dbReference>
<proteinExistence type="predicted"/>
<dbReference type="InterPro" id="IPR044992">
    <property type="entry name" value="ChyE-like"/>
</dbReference>
<keyword evidence="3" id="KW-1185">Reference proteome</keyword>
<organism evidence="2 3">
    <name type="scientific">Pelomonas nitida</name>
    <dbReference type="NCBI Taxonomy" id="3299027"/>
    <lineage>
        <taxon>Bacteria</taxon>
        <taxon>Pseudomonadati</taxon>
        <taxon>Pseudomonadota</taxon>
        <taxon>Betaproteobacteria</taxon>
        <taxon>Burkholderiales</taxon>
        <taxon>Sphaerotilaceae</taxon>
        <taxon>Roseateles</taxon>
    </lineage>
</organism>
<accession>A0ABW7G7S3</accession>
<reference evidence="2 3" key="1">
    <citation type="submission" date="2024-09" db="EMBL/GenBank/DDBJ databases">
        <title>Novel species of the genus Pelomonas and Roseateles isolated from streams.</title>
        <authorList>
            <person name="Lu H."/>
        </authorList>
    </citation>
    <scope>NUCLEOTIDE SEQUENCE [LARGE SCALE GENOMIC DNA]</scope>
    <source>
        <strain evidence="2 3">BYS96W</strain>
    </source>
</reference>
<gene>
    <name evidence="2" type="ORF">ACG00X_14265</name>
</gene>
<name>A0ABW7G7S3_9BURK</name>
<dbReference type="Proteomes" id="UP001606305">
    <property type="component" value="Unassembled WGS sequence"/>
</dbReference>
<dbReference type="Pfam" id="PF00117">
    <property type="entry name" value="GATase"/>
    <property type="match status" value="1"/>
</dbReference>
<sequence>MRSIAILQHEAHQGPDFLAQCLQAQGWRTRVLRPDQGDAVPLNARDFAGLVVLGSDHSVHDRLSWIDAERRLLADALAHDVPVLGHCFGAQQLAVAAGGRVCRNAWPNIGWSRVWVTPDARELFLGATELQVFNWHYDTFALPPGARRTMYGTHCLNKGFRLGPHLGFQCHMEITEDGVRRWCESGRAEIERHPGPAVQGWQELLRDLPQRAQQLQRHAREAYRRWGASLPRPPFIVAGTV</sequence>
<protein>
    <submittedName>
        <fullName evidence="2">Type 1 glutamine amidotransferase</fullName>
    </submittedName>
</protein>
<evidence type="ECO:0000313" key="3">
    <source>
        <dbReference type="Proteomes" id="UP001606305"/>
    </source>
</evidence>
<dbReference type="PANTHER" id="PTHR42695:SF5">
    <property type="entry name" value="GLUTAMINE AMIDOTRANSFERASE YLR126C-RELATED"/>
    <property type="match status" value="1"/>
</dbReference>
<dbReference type="CDD" id="cd01741">
    <property type="entry name" value="GATase1_1"/>
    <property type="match status" value="1"/>
</dbReference>
<dbReference type="Gene3D" id="3.40.50.880">
    <property type="match status" value="1"/>
</dbReference>
<keyword evidence="2" id="KW-0315">Glutamine amidotransferase</keyword>
<dbReference type="EMBL" id="JBIGIA010000010">
    <property type="protein sequence ID" value="MFG6458002.1"/>
    <property type="molecule type" value="Genomic_DNA"/>
</dbReference>
<comment type="caution">
    <text evidence="2">The sequence shown here is derived from an EMBL/GenBank/DDBJ whole genome shotgun (WGS) entry which is preliminary data.</text>
</comment>
<dbReference type="PROSITE" id="PS51273">
    <property type="entry name" value="GATASE_TYPE_1"/>
    <property type="match status" value="1"/>
</dbReference>
<dbReference type="PANTHER" id="PTHR42695">
    <property type="entry name" value="GLUTAMINE AMIDOTRANSFERASE YLR126C-RELATED"/>
    <property type="match status" value="1"/>
</dbReference>
<evidence type="ECO:0000313" key="2">
    <source>
        <dbReference type="EMBL" id="MFG6458002.1"/>
    </source>
</evidence>